<feature type="binding site" evidence="12">
    <location>
        <position position="137"/>
    </location>
    <ligand>
        <name>Mg(2+)</name>
        <dbReference type="ChEBI" id="CHEBI:18420"/>
    </ligand>
</feature>
<comment type="similarity">
    <text evidence="11 12">Belongs to the ribose-phosphate pyrophosphokinase family. Class I subfamily.</text>
</comment>
<dbReference type="GO" id="GO:0002189">
    <property type="term" value="C:ribose phosphate diphosphokinase complex"/>
    <property type="evidence" value="ECO:0007669"/>
    <property type="project" value="TreeGrafter"/>
</dbReference>
<dbReference type="AlphaFoldDB" id="A0A921B4G5"/>
<evidence type="ECO:0000256" key="11">
    <source>
        <dbReference type="ARBA" id="ARBA00061444"/>
    </source>
</evidence>
<feature type="domain" description="Ribose-phosphate pyrophosphokinase N-terminal" evidence="13">
    <location>
        <begin position="11"/>
        <end position="125"/>
    </location>
</feature>
<dbReference type="PANTHER" id="PTHR10210:SF41">
    <property type="entry name" value="RIBOSE-PHOSPHATE PYROPHOSPHOKINASE 1, CHLOROPLASTIC"/>
    <property type="match status" value="1"/>
</dbReference>
<dbReference type="SMART" id="SM01400">
    <property type="entry name" value="Pribosyltran_N"/>
    <property type="match status" value="1"/>
</dbReference>
<evidence type="ECO:0000259" key="13">
    <source>
        <dbReference type="Pfam" id="PF13793"/>
    </source>
</evidence>
<dbReference type="GO" id="GO:0016301">
    <property type="term" value="F:kinase activity"/>
    <property type="evidence" value="ECO:0007669"/>
    <property type="project" value="UniProtKB-KW"/>
</dbReference>
<evidence type="ECO:0000313" key="14">
    <source>
        <dbReference type="EMBL" id="HJE15717.1"/>
    </source>
</evidence>
<keyword evidence="5 12" id="KW-0547">Nucleotide-binding</keyword>
<comment type="function">
    <text evidence="10 12">Involved in the biosynthesis of the central metabolite phospho-alpha-D-ribosyl-1-pyrophosphate (PRPP) via the transfer of pyrophosphoryl group from ATP to 1-hydroxyl of ribose-5-phosphate (Rib-5-P).</text>
</comment>
<dbReference type="GO" id="GO:0005737">
    <property type="term" value="C:cytoplasm"/>
    <property type="evidence" value="ECO:0007669"/>
    <property type="project" value="UniProtKB-SubCell"/>
</dbReference>
<accession>A0A921B4G5</accession>
<protein>
    <recommendedName>
        <fullName evidence="12">Ribose-phosphate pyrophosphokinase</fullName>
        <shortName evidence="12">RPPK</shortName>
        <ecNumber evidence="12">2.7.6.1</ecNumber>
    </recommendedName>
    <alternativeName>
        <fullName evidence="12">5-phospho-D-ribosyl alpha-1-diphosphate synthase</fullName>
    </alternativeName>
    <alternativeName>
        <fullName evidence="12">Phosphoribosyl diphosphate synthase</fullName>
    </alternativeName>
    <alternativeName>
        <fullName evidence="12">Phosphoribosyl pyrophosphate synthase</fullName>
        <shortName evidence="12">P-Rib-PP synthase</shortName>
        <shortName evidence="12">PRPP synthase</shortName>
        <shortName evidence="12">PRPPase</shortName>
    </alternativeName>
</protein>
<comment type="subunit">
    <text evidence="12">Homohexamer.</text>
</comment>
<evidence type="ECO:0000313" key="15">
    <source>
        <dbReference type="Proteomes" id="UP000774947"/>
    </source>
</evidence>
<keyword evidence="12" id="KW-0963">Cytoplasm</keyword>
<evidence type="ECO:0000256" key="5">
    <source>
        <dbReference type="ARBA" id="ARBA00022741"/>
    </source>
</evidence>
<reference evidence="14" key="2">
    <citation type="submission" date="2021-09" db="EMBL/GenBank/DDBJ databases">
        <authorList>
            <person name="Gilroy R."/>
        </authorList>
    </citation>
    <scope>NUCLEOTIDE SEQUENCE</scope>
    <source>
        <strain evidence="14">CHK173-2119</strain>
    </source>
</reference>
<keyword evidence="8 12" id="KW-0460">Magnesium</keyword>
<feature type="binding site" evidence="12">
    <location>
        <position position="179"/>
    </location>
    <ligand>
        <name>Mg(2+)</name>
        <dbReference type="ChEBI" id="CHEBI:18420"/>
    </ligand>
</feature>
<keyword evidence="7 12" id="KW-0067">ATP-binding</keyword>
<dbReference type="GO" id="GO:0004749">
    <property type="term" value="F:ribose phosphate diphosphokinase activity"/>
    <property type="evidence" value="ECO:0007669"/>
    <property type="project" value="UniProtKB-UniRule"/>
</dbReference>
<feature type="binding site" evidence="12">
    <location>
        <position position="227"/>
    </location>
    <ligand>
        <name>D-ribose 5-phosphate</name>
        <dbReference type="ChEBI" id="CHEBI:78346"/>
    </ligand>
</feature>
<organism evidence="14 15">
    <name type="scientific">Lapidilactobacillus dextrinicus</name>
    <dbReference type="NCBI Taxonomy" id="51664"/>
    <lineage>
        <taxon>Bacteria</taxon>
        <taxon>Bacillati</taxon>
        <taxon>Bacillota</taxon>
        <taxon>Bacilli</taxon>
        <taxon>Lactobacillales</taxon>
        <taxon>Lactobacillaceae</taxon>
        <taxon>Lapidilactobacillus</taxon>
    </lineage>
</organism>
<comment type="caution">
    <text evidence="14">The sequence shown here is derived from an EMBL/GenBank/DDBJ whole genome shotgun (WGS) entry which is preliminary data.</text>
</comment>
<dbReference type="InterPro" id="IPR005946">
    <property type="entry name" value="Rib-P_diPkinase"/>
</dbReference>
<evidence type="ECO:0000256" key="3">
    <source>
        <dbReference type="ARBA" id="ARBA00022723"/>
    </source>
</evidence>
<dbReference type="GO" id="GO:0009156">
    <property type="term" value="P:ribonucleoside monophosphate biosynthetic process"/>
    <property type="evidence" value="ECO:0007669"/>
    <property type="project" value="InterPro"/>
</dbReference>
<dbReference type="NCBIfam" id="NF002320">
    <property type="entry name" value="PRK01259.1"/>
    <property type="match status" value="1"/>
</dbReference>
<dbReference type="Proteomes" id="UP000774947">
    <property type="component" value="Unassembled WGS sequence"/>
</dbReference>
<comment type="cofactor">
    <cofactor evidence="12">
        <name>Mg(2+)</name>
        <dbReference type="ChEBI" id="CHEBI:18420"/>
    </cofactor>
    <text evidence="12">Binds 2 Mg(2+) ions per subunit.</text>
</comment>
<dbReference type="CDD" id="cd06223">
    <property type="entry name" value="PRTases_typeI"/>
    <property type="match status" value="1"/>
</dbReference>
<comment type="catalytic activity">
    <reaction evidence="9 12">
        <text>D-ribose 5-phosphate + ATP = 5-phospho-alpha-D-ribose 1-diphosphate + AMP + H(+)</text>
        <dbReference type="Rhea" id="RHEA:15609"/>
        <dbReference type="ChEBI" id="CHEBI:15378"/>
        <dbReference type="ChEBI" id="CHEBI:30616"/>
        <dbReference type="ChEBI" id="CHEBI:58017"/>
        <dbReference type="ChEBI" id="CHEBI:78346"/>
        <dbReference type="ChEBI" id="CHEBI:456215"/>
        <dbReference type="EC" id="2.7.6.1"/>
    </reaction>
</comment>
<proteinExistence type="inferred from homology"/>
<evidence type="ECO:0000256" key="7">
    <source>
        <dbReference type="ARBA" id="ARBA00022840"/>
    </source>
</evidence>
<evidence type="ECO:0000256" key="2">
    <source>
        <dbReference type="ARBA" id="ARBA00022679"/>
    </source>
</evidence>
<dbReference type="GO" id="GO:0006164">
    <property type="term" value="P:purine nucleotide biosynthetic process"/>
    <property type="evidence" value="ECO:0007669"/>
    <property type="project" value="TreeGrafter"/>
</dbReference>
<dbReference type="PROSITE" id="PS00114">
    <property type="entry name" value="PRPP_SYNTHASE"/>
    <property type="match status" value="1"/>
</dbReference>
<dbReference type="InterPro" id="IPR029057">
    <property type="entry name" value="PRTase-like"/>
</dbReference>
<keyword evidence="3 12" id="KW-0479">Metal-binding</keyword>
<dbReference type="FunFam" id="3.40.50.2020:FF:000001">
    <property type="entry name" value="Ribose-phosphate pyrophosphokinase"/>
    <property type="match status" value="1"/>
</dbReference>
<keyword evidence="6 12" id="KW-0418">Kinase</keyword>
<evidence type="ECO:0000256" key="9">
    <source>
        <dbReference type="ARBA" id="ARBA00049535"/>
    </source>
</evidence>
<evidence type="ECO:0000256" key="6">
    <source>
        <dbReference type="ARBA" id="ARBA00022777"/>
    </source>
</evidence>
<dbReference type="InterPro" id="IPR029099">
    <property type="entry name" value="Pribosyltran_N"/>
</dbReference>
<dbReference type="GO" id="GO:0005524">
    <property type="term" value="F:ATP binding"/>
    <property type="evidence" value="ECO:0007669"/>
    <property type="project" value="UniProtKB-KW"/>
</dbReference>
<gene>
    <name evidence="12" type="primary">prs</name>
    <name evidence="14" type="ORF">K8W17_06525</name>
</gene>
<dbReference type="Pfam" id="PF14572">
    <property type="entry name" value="Pribosyl_synth"/>
    <property type="match status" value="1"/>
</dbReference>
<dbReference type="InterPro" id="IPR000836">
    <property type="entry name" value="PRTase_dom"/>
</dbReference>
<keyword evidence="4 12" id="KW-0545">Nucleotide biosynthesis</keyword>
<feature type="binding site" evidence="12">
    <location>
        <begin position="44"/>
        <end position="46"/>
    </location>
    <ligand>
        <name>ATP</name>
        <dbReference type="ChEBI" id="CHEBI:30616"/>
    </ligand>
</feature>
<dbReference type="InterPro" id="IPR037515">
    <property type="entry name" value="Rib-P_diPkinase_bac"/>
</dbReference>
<dbReference type="PANTHER" id="PTHR10210">
    <property type="entry name" value="RIBOSE-PHOSPHATE DIPHOSPHOKINASE FAMILY MEMBER"/>
    <property type="match status" value="1"/>
</dbReference>
<comment type="caution">
    <text evidence="12">Lacks conserved residue(s) required for the propagation of feature annotation.</text>
</comment>
<name>A0A921B4G5_9LACO</name>
<dbReference type="GO" id="GO:0000287">
    <property type="term" value="F:magnesium ion binding"/>
    <property type="evidence" value="ECO:0007669"/>
    <property type="project" value="UniProtKB-UniRule"/>
</dbReference>
<dbReference type="Pfam" id="PF13793">
    <property type="entry name" value="Pribosyltran_N"/>
    <property type="match status" value="1"/>
</dbReference>
<dbReference type="EMBL" id="DYXY01000172">
    <property type="protein sequence ID" value="HJE15717.1"/>
    <property type="molecule type" value="Genomic_DNA"/>
</dbReference>
<evidence type="ECO:0000256" key="8">
    <source>
        <dbReference type="ARBA" id="ARBA00022842"/>
    </source>
</evidence>
<dbReference type="InterPro" id="IPR000842">
    <property type="entry name" value="PRib_PP_synth_CS"/>
</dbReference>
<dbReference type="NCBIfam" id="TIGR01251">
    <property type="entry name" value="ribP_PPkin"/>
    <property type="match status" value="1"/>
</dbReference>
<sequence>MATRCNNSHPMKLIALNGNFDLAKAVAEHVGMPLLTTSVKHFADGEIQINIDETVRGDDIFVIQSINDPVNENFMELMIVLDALRRASAHTINVVLPYFAYSRADRKTRSREPITAKLVSNLIEIGGADRVVALDLHADQIQGFFDIPVDHLQALPILAQYFLDKKLGTADEIVVVAPDHSSTKRARALAEYFDCPIAIVDKRDSNPSVDPLDIIGDVDGKICIIADDLIDTASRMVWSANSLHEAGAKEIYGCATHAIFSSGAPEKLQDSVLKEVVVTDSIRMPEEKKFPKLVRLSVSDLLARAINKIYNNESIHSLFVEEDQND</sequence>
<dbReference type="HAMAP" id="MF_00583_B">
    <property type="entry name" value="RibP_PPkinase_B"/>
    <property type="match status" value="1"/>
</dbReference>
<evidence type="ECO:0000256" key="12">
    <source>
        <dbReference type="HAMAP-Rule" id="MF_00583"/>
    </source>
</evidence>
<evidence type="ECO:0000256" key="1">
    <source>
        <dbReference type="ARBA" id="ARBA00004996"/>
    </source>
</evidence>
<reference evidence="14" key="1">
    <citation type="journal article" date="2021" name="PeerJ">
        <title>Extensive microbial diversity within the chicken gut microbiome revealed by metagenomics and culture.</title>
        <authorList>
            <person name="Gilroy R."/>
            <person name="Ravi A."/>
            <person name="Getino M."/>
            <person name="Pursley I."/>
            <person name="Horton D.L."/>
            <person name="Alikhan N.F."/>
            <person name="Baker D."/>
            <person name="Gharbi K."/>
            <person name="Hall N."/>
            <person name="Watson M."/>
            <person name="Adriaenssens E.M."/>
            <person name="Foster-Nyarko E."/>
            <person name="Jarju S."/>
            <person name="Secka A."/>
            <person name="Antonio M."/>
            <person name="Oren A."/>
            <person name="Chaudhuri R.R."/>
            <person name="La Ragione R."/>
            <person name="Hildebrand F."/>
            <person name="Pallen M.J."/>
        </authorList>
    </citation>
    <scope>NUCLEOTIDE SEQUENCE</scope>
    <source>
        <strain evidence="14">CHK173-2119</strain>
    </source>
</reference>
<evidence type="ECO:0000256" key="4">
    <source>
        <dbReference type="ARBA" id="ARBA00022727"/>
    </source>
</evidence>
<dbReference type="GO" id="GO:0006015">
    <property type="term" value="P:5-phosphoribose 1-diphosphate biosynthetic process"/>
    <property type="evidence" value="ECO:0007669"/>
    <property type="project" value="UniProtKB-UniRule"/>
</dbReference>
<dbReference type="EC" id="2.7.6.1" evidence="12"/>
<dbReference type="Gene3D" id="3.40.50.2020">
    <property type="match status" value="2"/>
</dbReference>
<comment type="pathway">
    <text evidence="1 12">Metabolic intermediate biosynthesis; 5-phospho-alpha-D-ribose 1-diphosphate biosynthesis; 5-phospho-alpha-D-ribose 1-diphosphate from D-ribose 5-phosphate (route I): step 1/1.</text>
</comment>
<comment type="subcellular location">
    <subcellularLocation>
        <location evidence="12">Cytoplasm</location>
    </subcellularLocation>
</comment>
<evidence type="ECO:0000256" key="10">
    <source>
        <dbReference type="ARBA" id="ARBA00054914"/>
    </source>
</evidence>
<keyword evidence="2 12" id="KW-0808">Transferase</keyword>
<feature type="active site" evidence="12">
    <location>
        <position position="202"/>
    </location>
</feature>
<dbReference type="SUPFAM" id="SSF53271">
    <property type="entry name" value="PRTase-like"/>
    <property type="match status" value="2"/>
</dbReference>